<organism evidence="1 2">
    <name type="scientific">Pedobacter aquae</name>
    <dbReference type="NCBI Taxonomy" id="2605747"/>
    <lineage>
        <taxon>Bacteria</taxon>
        <taxon>Pseudomonadati</taxon>
        <taxon>Bacteroidota</taxon>
        <taxon>Sphingobacteriia</taxon>
        <taxon>Sphingobacteriales</taxon>
        <taxon>Sphingobacteriaceae</taxon>
        <taxon>Pedobacter</taxon>
    </lineage>
</organism>
<dbReference type="EMBL" id="CP043329">
    <property type="protein sequence ID" value="QEK52891.1"/>
    <property type="molecule type" value="Genomic_DNA"/>
</dbReference>
<evidence type="ECO:0000313" key="1">
    <source>
        <dbReference type="EMBL" id="QEK52891.1"/>
    </source>
</evidence>
<dbReference type="KEGG" id="pej:FYC62_15345"/>
<dbReference type="AlphaFoldDB" id="A0A5C0VMP6"/>
<gene>
    <name evidence="1" type="ORF">FYC62_15345</name>
</gene>
<keyword evidence="2" id="KW-1185">Reference proteome</keyword>
<reference evidence="1 2" key="1">
    <citation type="submission" date="2019-08" db="EMBL/GenBank/DDBJ databases">
        <title>Pedobacter sp. nov., isolated from Han river, South Korea.</title>
        <authorList>
            <person name="Lee D.-H."/>
            <person name="Kim Y.-S."/>
            <person name="Hwang E.-M."/>
            <person name="Le Tran T.C."/>
            <person name="Cha C.-J."/>
        </authorList>
    </citation>
    <scope>NUCLEOTIDE SEQUENCE [LARGE SCALE GENOMIC DNA]</scope>
    <source>
        <strain evidence="1 2">CJ43</strain>
    </source>
</reference>
<dbReference type="RefSeq" id="WP_149075573.1">
    <property type="nucleotide sequence ID" value="NZ_CP043329.1"/>
</dbReference>
<sequence>MYFHIERTFVVILSGVEKYSTPQLLKLFCKYFRNQAFTHRLSGLLTGHVKVLFSAKSTQKLSAAPLASKGSAEANAVDTATAKAELSVNGCYYSG</sequence>
<evidence type="ECO:0000313" key="2">
    <source>
        <dbReference type="Proteomes" id="UP000323653"/>
    </source>
</evidence>
<dbReference type="Proteomes" id="UP000323653">
    <property type="component" value="Chromosome"/>
</dbReference>
<accession>A0A5C0VMP6</accession>
<protein>
    <submittedName>
        <fullName evidence="1">Uncharacterized protein</fullName>
    </submittedName>
</protein>
<name>A0A5C0VMP6_9SPHI</name>
<proteinExistence type="predicted"/>